<accession>A0A9X3LFN0</accession>
<dbReference type="AlphaFoldDB" id="A0A9X3LFN0"/>
<dbReference type="Proteomes" id="UP001152173">
    <property type="component" value="Unassembled WGS sequence"/>
</dbReference>
<proteinExistence type="predicted"/>
<evidence type="ECO:0000313" key="2">
    <source>
        <dbReference type="Proteomes" id="UP001152173"/>
    </source>
</evidence>
<reference evidence="1" key="1">
    <citation type="submission" date="2022-05" db="EMBL/GenBank/DDBJ databases">
        <authorList>
            <person name="Colautti A."/>
            <person name="Iacumin L."/>
        </authorList>
    </citation>
    <scope>NUCLEOTIDE SEQUENCE</scope>
    <source>
        <strain evidence="1">SK 55</strain>
    </source>
</reference>
<dbReference type="InterPro" id="IPR005585">
    <property type="entry name" value="DUF327"/>
</dbReference>
<dbReference type="Gene3D" id="1.20.120.490">
    <property type="entry name" value="Hypothetical protein TM1646-like domain"/>
    <property type="match status" value="1"/>
</dbReference>
<keyword evidence="2" id="KW-1185">Reference proteome</keyword>
<name>A0A9X3LFN0_9BACL</name>
<dbReference type="RefSeq" id="WP_269925988.1">
    <property type="nucleotide sequence ID" value="NZ_JAMKBJ010000004.1"/>
</dbReference>
<protein>
    <submittedName>
        <fullName evidence="1">YaaR family protein</fullName>
    </submittedName>
</protein>
<evidence type="ECO:0000313" key="1">
    <source>
        <dbReference type="EMBL" id="MCZ8536892.1"/>
    </source>
</evidence>
<gene>
    <name evidence="1" type="ORF">M9R32_06825</name>
</gene>
<organism evidence="1 2">
    <name type="scientific">Paenisporosarcina quisquiliarum</name>
    <dbReference type="NCBI Taxonomy" id="365346"/>
    <lineage>
        <taxon>Bacteria</taxon>
        <taxon>Bacillati</taxon>
        <taxon>Bacillota</taxon>
        <taxon>Bacilli</taxon>
        <taxon>Bacillales</taxon>
        <taxon>Caryophanaceae</taxon>
        <taxon>Paenisporosarcina</taxon>
    </lineage>
</organism>
<sequence>MRIGMQTNFSNDRISKNAVESKTSDSFANVMRKSQNKMHLDSLNQLMSRVDTQGQKLAKQRTLENLLDYKNLVKQFIGESLSFGMQLSEKQSFNQSGGMKTHQLVEVIDQKLIEVQDEVLNNENEGLNTLRLVGEIKGLLINLYM</sequence>
<dbReference type="EMBL" id="JAMKBJ010000004">
    <property type="protein sequence ID" value="MCZ8536892.1"/>
    <property type="molecule type" value="Genomic_DNA"/>
</dbReference>
<dbReference type="SUPFAM" id="SSF158397">
    <property type="entry name" value="TM1646-like"/>
    <property type="match status" value="1"/>
</dbReference>
<comment type="caution">
    <text evidence="1">The sequence shown here is derived from an EMBL/GenBank/DDBJ whole genome shotgun (WGS) entry which is preliminary data.</text>
</comment>
<dbReference type="Pfam" id="PF03885">
    <property type="entry name" value="DUF327"/>
    <property type="match status" value="1"/>
</dbReference>
<dbReference type="InterPro" id="IPR024042">
    <property type="entry name" value="TM1646-like_dom_sf"/>
</dbReference>